<evidence type="ECO:0000313" key="1">
    <source>
        <dbReference type="EMBL" id="RDX67783.1"/>
    </source>
</evidence>
<dbReference type="EMBL" id="QJKJ01012844">
    <property type="protein sequence ID" value="RDX67783.1"/>
    <property type="molecule type" value="Genomic_DNA"/>
</dbReference>
<dbReference type="AlphaFoldDB" id="A0A371EP03"/>
<protein>
    <submittedName>
        <fullName evidence="1">Uncharacterized protein</fullName>
    </submittedName>
</protein>
<dbReference type="OrthoDB" id="1434865at2759"/>
<reference evidence="1" key="1">
    <citation type="submission" date="2018-05" db="EMBL/GenBank/DDBJ databases">
        <title>Draft genome of Mucuna pruriens seed.</title>
        <authorList>
            <person name="Nnadi N.E."/>
            <person name="Vos R."/>
            <person name="Hasami M.H."/>
            <person name="Devisetty U.K."/>
            <person name="Aguiy J.C."/>
        </authorList>
    </citation>
    <scope>NUCLEOTIDE SEQUENCE [LARGE SCALE GENOMIC DNA]</scope>
    <source>
        <strain evidence="1">JCA_2017</strain>
    </source>
</reference>
<comment type="caution">
    <text evidence="1">The sequence shown here is derived from an EMBL/GenBank/DDBJ whole genome shotgun (WGS) entry which is preliminary data.</text>
</comment>
<proteinExistence type="predicted"/>
<gene>
    <name evidence="1" type="ORF">CR513_53299</name>
</gene>
<organism evidence="1 2">
    <name type="scientific">Mucuna pruriens</name>
    <name type="common">Velvet bean</name>
    <name type="synonym">Dolichos pruriens</name>
    <dbReference type="NCBI Taxonomy" id="157652"/>
    <lineage>
        <taxon>Eukaryota</taxon>
        <taxon>Viridiplantae</taxon>
        <taxon>Streptophyta</taxon>
        <taxon>Embryophyta</taxon>
        <taxon>Tracheophyta</taxon>
        <taxon>Spermatophyta</taxon>
        <taxon>Magnoliopsida</taxon>
        <taxon>eudicotyledons</taxon>
        <taxon>Gunneridae</taxon>
        <taxon>Pentapetalae</taxon>
        <taxon>rosids</taxon>
        <taxon>fabids</taxon>
        <taxon>Fabales</taxon>
        <taxon>Fabaceae</taxon>
        <taxon>Papilionoideae</taxon>
        <taxon>50 kb inversion clade</taxon>
        <taxon>NPAAA clade</taxon>
        <taxon>indigoferoid/millettioid clade</taxon>
        <taxon>Phaseoleae</taxon>
        <taxon>Mucuna</taxon>
    </lineage>
</organism>
<dbReference type="PANTHER" id="PTHR42648:SF28">
    <property type="entry name" value="TRANSPOSON-ENCODED PROTEIN WITH RIBONUCLEASE H-LIKE AND RETROVIRUS ZINC FINGER-LIKE DOMAINS"/>
    <property type="match status" value="1"/>
</dbReference>
<dbReference type="Proteomes" id="UP000257109">
    <property type="component" value="Unassembled WGS sequence"/>
</dbReference>
<keyword evidence="2" id="KW-1185">Reference proteome</keyword>
<evidence type="ECO:0000313" key="2">
    <source>
        <dbReference type="Proteomes" id="UP000257109"/>
    </source>
</evidence>
<dbReference type="InterPro" id="IPR039537">
    <property type="entry name" value="Retrotran_Ty1/copia-like"/>
</dbReference>
<accession>A0A371EP03</accession>
<sequence length="254" mass="29802">MDKFGSSCSFRNNKVNLYQNSNVVGFALLIDNLYMLDLRIQKLVSDEILEPLELSNFEVCVECIKRKRRDIRKLGVKRAKNVLELIHIDICDDYSRYSYLYLIHEKSQSLDIFKSFKAKLNFNLERKLKPSYLIMMVNIMRVWNCFAIHHLTRPIMNFGPAKSQTSNTCTFGVVQLKHDLIGRTKENWIQEQLVILDFLRNLSLRKKKENIMNVVFEGKFVNYICQVLVSITIQETTLVIEDNFQTIIPNIVPK</sequence>
<name>A0A371EP03_MUCPR</name>
<dbReference type="PANTHER" id="PTHR42648">
    <property type="entry name" value="TRANSPOSASE, PUTATIVE-RELATED"/>
    <property type="match status" value="1"/>
</dbReference>
<feature type="non-terminal residue" evidence="1">
    <location>
        <position position="1"/>
    </location>
</feature>